<dbReference type="SUPFAM" id="SSF47473">
    <property type="entry name" value="EF-hand"/>
    <property type="match status" value="1"/>
</dbReference>
<dbReference type="PANTHER" id="PTHR46763">
    <property type="entry name" value="DYNEIN REGULATORY COMPLEX PROTEIN 8"/>
    <property type="match status" value="1"/>
</dbReference>
<gene>
    <name evidence="1" type="primary">Efcab2</name>
    <name evidence="1" type="ORF">E2C01_054923</name>
</gene>
<sequence length="193" mass="20897">MSLDKKLTEVFTLFQDKDKNVVSVKDVPTIIRVLAKSDGNGGGGGTGLVPSEAEMRKTVAAMVGEESADTVHLAAFLTIAKKLLLDRRFPGVGKEELARALAVLAKEGRTYLAEVHPQPESKSGGMYGEGKKTMFRPAGSLGREELVRLLTCEGEALTQEEAEEMILSLPMKDADLVDLDQYATQLVPPPKFH</sequence>
<dbReference type="InterPro" id="IPR011992">
    <property type="entry name" value="EF-hand-dom_pair"/>
</dbReference>
<reference evidence="1 2" key="1">
    <citation type="submission" date="2019-05" db="EMBL/GenBank/DDBJ databases">
        <title>Another draft genome of Portunus trituberculatus and its Hox gene families provides insights of decapod evolution.</title>
        <authorList>
            <person name="Jeong J.-H."/>
            <person name="Song I."/>
            <person name="Kim S."/>
            <person name="Choi T."/>
            <person name="Kim D."/>
            <person name="Ryu S."/>
            <person name="Kim W."/>
        </authorList>
    </citation>
    <scope>NUCLEOTIDE SEQUENCE [LARGE SCALE GENOMIC DNA]</scope>
    <source>
        <tissue evidence="1">Muscle</tissue>
    </source>
</reference>
<name>A0A5B7GW98_PORTR</name>
<dbReference type="EMBL" id="VSRR010017975">
    <property type="protein sequence ID" value="MPC60864.1"/>
    <property type="molecule type" value="Genomic_DNA"/>
</dbReference>
<organism evidence="1 2">
    <name type="scientific">Portunus trituberculatus</name>
    <name type="common">Swimming crab</name>
    <name type="synonym">Neptunus trituberculatus</name>
    <dbReference type="NCBI Taxonomy" id="210409"/>
    <lineage>
        <taxon>Eukaryota</taxon>
        <taxon>Metazoa</taxon>
        <taxon>Ecdysozoa</taxon>
        <taxon>Arthropoda</taxon>
        <taxon>Crustacea</taxon>
        <taxon>Multicrustacea</taxon>
        <taxon>Malacostraca</taxon>
        <taxon>Eumalacostraca</taxon>
        <taxon>Eucarida</taxon>
        <taxon>Decapoda</taxon>
        <taxon>Pleocyemata</taxon>
        <taxon>Brachyura</taxon>
        <taxon>Eubrachyura</taxon>
        <taxon>Portunoidea</taxon>
        <taxon>Portunidae</taxon>
        <taxon>Portuninae</taxon>
        <taxon>Portunus</taxon>
    </lineage>
</organism>
<accession>A0A5B7GW98</accession>
<dbReference type="OrthoDB" id="10260307at2759"/>
<keyword evidence="2" id="KW-1185">Reference proteome</keyword>
<evidence type="ECO:0000313" key="2">
    <source>
        <dbReference type="Proteomes" id="UP000324222"/>
    </source>
</evidence>
<dbReference type="PANTHER" id="PTHR46763:SF1">
    <property type="entry name" value="DYNEIN REGULATORY COMPLEX PROTEIN 8"/>
    <property type="match status" value="1"/>
</dbReference>
<comment type="caution">
    <text evidence="1">The sequence shown here is derived from an EMBL/GenBank/DDBJ whole genome shotgun (WGS) entry which is preliminary data.</text>
</comment>
<evidence type="ECO:0000313" key="1">
    <source>
        <dbReference type="EMBL" id="MPC60864.1"/>
    </source>
</evidence>
<dbReference type="Proteomes" id="UP000324222">
    <property type="component" value="Unassembled WGS sequence"/>
</dbReference>
<protein>
    <submittedName>
        <fullName evidence="1">EF-hand calcium-binding domain-containing protein 2</fullName>
    </submittedName>
</protein>
<dbReference type="AlphaFoldDB" id="A0A5B7GW98"/>
<dbReference type="Gene3D" id="1.10.238.10">
    <property type="entry name" value="EF-hand"/>
    <property type="match status" value="1"/>
</dbReference>
<proteinExistence type="predicted"/>